<evidence type="ECO:0000313" key="1">
    <source>
        <dbReference type="EMBL" id="TSJ46621.1"/>
    </source>
</evidence>
<dbReference type="InterPro" id="IPR023375">
    <property type="entry name" value="ADC_dom_sf"/>
</dbReference>
<gene>
    <name evidence="1" type="ORF">FO442_05535</name>
</gene>
<evidence type="ECO:0000313" key="2">
    <source>
        <dbReference type="Proteomes" id="UP000316008"/>
    </source>
</evidence>
<dbReference type="PANTHER" id="PTHR39186:SF1">
    <property type="entry name" value="DUF2071 DOMAIN-CONTAINING PROTEIN"/>
    <property type="match status" value="1"/>
</dbReference>
<organism evidence="1 2">
    <name type="scientific">Fluviicola chungangensis</name>
    <dbReference type="NCBI Taxonomy" id="2597671"/>
    <lineage>
        <taxon>Bacteria</taxon>
        <taxon>Pseudomonadati</taxon>
        <taxon>Bacteroidota</taxon>
        <taxon>Flavobacteriia</taxon>
        <taxon>Flavobacteriales</taxon>
        <taxon>Crocinitomicaceae</taxon>
        <taxon>Fluviicola</taxon>
    </lineage>
</organism>
<sequence>MNKTAKERLFQSVSHRPWPIPTKSWSYYQEWNHALFLHWKVEPGLLEPFIPKGLELDTYEGEAWISLVAFTMEKIRPKNLPAFSPVSNFHEINIRTYVTHNNKPGVYFLNIEAQKLVSAKLSKLLSGLPYEKAKMIRIQKNIFQEYTSNLKKKGFRFSAKYTVSNKPVPKTELDLWLTERYCLYLDRGLKTYMYEIHHLPWELLEVEMNEIQTTYRFGEIDLKNKPDRVHYSPGVKVLAWKKEKLL</sequence>
<name>A0A556N388_9FLAO</name>
<keyword evidence="2" id="KW-1185">Reference proteome</keyword>
<dbReference type="EMBL" id="VLPL01000002">
    <property type="protein sequence ID" value="TSJ46621.1"/>
    <property type="molecule type" value="Genomic_DNA"/>
</dbReference>
<dbReference type="Pfam" id="PF09844">
    <property type="entry name" value="DUF2071"/>
    <property type="match status" value="1"/>
</dbReference>
<reference evidence="1 2" key="1">
    <citation type="submission" date="2019-07" db="EMBL/GenBank/DDBJ databases">
        <authorList>
            <person name="Huq M.A."/>
        </authorList>
    </citation>
    <scope>NUCLEOTIDE SEQUENCE [LARGE SCALE GENOMIC DNA]</scope>
    <source>
        <strain evidence="1 2">MAH-3</strain>
    </source>
</reference>
<dbReference type="RefSeq" id="WP_144332158.1">
    <property type="nucleotide sequence ID" value="NZ_VLPL01000002.1"/>
</dbReference>
<dbReference type="OrthoDB" id="1421826at2"/>
<dbReference type="PANTHER" id="PTHR39186">
    <property type="entry name" value="DUF2071 FAMILY PROTEIN"/>
    <property type="match status" value="1"/>
</dbReference>
<dbReference type="Proteomes" id="UP000316008">
    <property type="component" value="Unassembled WGS sequence"/>
</dbReference>
<comment type="caution">
    <text evidence="1">The sequence shown here is derived from an EMBL/GenBank/DDBJ whole genome shotgun (WGS) entry which is preliminary data.</text>
</comment>
<protein>
    <submittedName>
        <fullName evidence="1">DUF2071 domain-containing protein</fullName>
    </submittedName>
</protein>
<dbReference type="AlphaFoldDB" id="A0A556N388"/>
<dbReference type="Gene3D" id="2.40.400.10">
    <property type="entry name" value="Acetoacetate decarboxylase-like"/>
    <property type="match status" value="1"/>
</dbReference>
<accession>A0A556N388</accession>
<dbReference type="InterPro" id="IPR018644">
    <property type="entry name" value="DUF2071"/>
</dbReference>
<proteinExistence type="predicted"/>
<dbReference type="SUPFAM" id="SSF160104">
    <property type="entry name" value="Acetoacetate decarboxylase-like"/>
    <property type="match status" value="1"/>
</dbReference>